<dbReference type="Proteomes" id="UP001430804">
    <property type="component" value="Unassembled WGS sequence"/>
</dbReference>
<dbReference type="PANTHER" id="PTHR11941">
    <property type="entry name" value="ENOYL-COA HYDRATASE-RELATED"/>
    <property type="match status" value="1"/>
</dbReference>
<name>A0ABS6WJ63_9HYPH</name>
<accession>A0ABS6WJ63</accession>
<evidence type="ECO:0000313" key="2">
    <source>
        <dbReference type="Proteomes" id="UP001430804"/>
    </source>
</evidence>
<keyword evidence="2" id="KW-1185">Reference proteome</keyword>
<dbReference type="CDD" id="cd06558">
    <property type="entry name" value="crotonase-like"/>
    <property type="match status" value="1"/>
</dbReference>
<reference evidence="1" key="1">
    <citation type="submission" date="2021-07" db="EMBL/GenBank/DDBJ databases">
        <title>Pseudohoeflea marina sp. nov. a polyhydroxyalcanoate-producing bacterium.</title>
        <authorList>
            <person name="Zheng W."/>
            <person name="Yu S."/>
            <person name="Huang Y."/>
        </authorList>
    </citation>
    <scope>NUCLEOTIDE SEQUENCE</scope>
    <source>
        <strain evidence="1">DP4N28-3</strain>
    </source>
</reference>
<dbReference type="InterPro" id="IPR001753">
    <property type="entry name" value="Enoyl-CoA_hydra/iso"/>
</dbReference>
<dbReference type="PANTHER" id="PTHR11941:SF54">
    <property type="entry name" value="ENOYL-COA HYDRATASE, MITOCHONDRIAL"/>
    <property type="match status" value="1"/>
</dbReference>
<evidence type="ECO:0000313" key="1">
    <source>
        <dbReference type="EMBL" id="MBW3095974.1"/>
    </source>
</evidence>
<dbReference type="RefSeq" id="WP_219157760.1">
    <property type="nucleotide sequence ID" value="NZ_JAHWQX010000001.1"/>
</dbReference>
<comment type="caution">
    <text evidence="1">The sequence shown here is derived from an EMBL/GenBank/DDBJ whole genome shotgun (WGS) entry which is preliminary data.</text>
</comment>
<dbReference type="EMBL" id="JAHWQX010000001">
    <property type="protein sequence ID" value="MBW3095974.1"/>
    <property type="molecule type" value="Genomic_DNA"/>
</dbReference>
<proteinExistence type="predicted"/>
<sequence length="278" mass="30427">MKIGTEMGTGDDLPDYATVTLAFEGRIARLTLNRPERLNALNPEMLEELLDALDRVRARSGLNALFLQGAGRLFSAGVDLDTPFFMEHVEDPSVFSGTRLLNAQHRVISALFEQEVVTIAALNGHACGGGGLGLAMACDMRISVRAARFWMVPLMLDVIQDFGLSWLAQRLIGPSRAMQMAVLGQKIDADTALSWGLVNELADDAAALSERMDALAVQIEGMGSDALRMMKLILRNGERSDLRSQLGIEAVANGLTFQSEEFRQKKSDYLDALKEGRR</sequence>
<dbReference type="Pfam" id="PF00378">
    <property type="entry name" value="ECH_1"/>
    <property type="match status" value="1"/>
</dbReference>
<organism evidence="1 2">
    <name type="scientific">Pseudohoeflea coraliihabitans</name>
    <dbReference type="NCBI Taxonomy" id="2860393"/>
    <lineage>
        <taxon>Bacteria</taxon>
        <taxon>Pseudomonadati</taxon>
        <taxon>Pseudomonadota</taxon>
        <taxon>Alphaproteobacteria</taxon>
        <taxon>Hyphomicrobiales</taxon>
        <taxon>Rhizobiaceae</taxon>
        <taxon>Pseudohoeflea</taxon>
    </lineage>
</organism>
<gene>
    <name evidence="1" type="ORF">KY465_01635</name>
</gene>
<protein>
    <submittedName>
        <fullName evidence="1">Enoyl-CoA hydratase/isomerase family protein</fullName>
    </submittedName>
</protein>